<evidence type="ECO:0000259" key="1">
    <source>
        <dbReference type="PROSITE" id="PS50879"/>
    </source>
</evidence>
<dbReference type="InterPro" id="IPR036397">
    <property type="entry name" value="RNaseH_sf"/>
</dbReference>
<dbReference type="InterPro" id="IPR012337">
    <property type="entry name" value="RNaseH-like_sf"/>
</dbReference>
<feature type="non-terminal residue" evidence="2">
    <location>
        <position position="144"/>
    </location>
</feature>
<sequence>TDGSKDPDSGQVAVGAVVPHLCFSFGCQVRDHSVFTAELVAILCALCWVEERVLERAIICSDSAAALVVLSGSGSSSRPDLVISARDLWACGCEVCFVWVPAHVGVVGNERVDFVAKAVLRSAVVDLEVALGSPEYSAIGREVV</sequence>
<evidence type="ECO:0000313" key="2">
    <source>
        <dbReference type="EMBL" id="SBP56773.1"/>
    </source>
</evidence>
<feature type="domain" description="RNase H type-1" evidence="1">
    <location>
        <begin position="1"/>
        <end position="121"/>
    </location>
</feature>
<dbReference type="GO" id="GO:0003676">
    <property type="term" value="F:nucleic acid binding"/>
    <property type="evidence" value="ECO:0007669"/>
    <property type="project" value="InterPro"/>
</dbReference>
<protein>
    <recommendedName>
        <fullName evidence="1">RNase H type-1 domain-containing protein</fullName>
    </recommendedName>
</protein>
<dbReference type="AlphaFoldDB" id="A0A1A8AQ11"/>
<dbReference type="InterPro" id="IPR002156">
    <property type="entry name" value="RNaseH_domain"/>
</dbReference>
<feature type="non-terminal residue" evidence="2">
    <location>
        <position position="1"/>
    </location>
</feature>
<dbReference type="Gene3D" id="3.30.420.10">
    <property type="entry name" value="Ribonuclease H-like superfamily/Ribonuclease H"/>
    <property type="match status" value="1"/>
</dbReference>
<gene>
    <name evidence="2" type="primary">CR847511.1</name>
</gene>
<dbReference type="PROSITE" id="PS50879">
    <property type="entry name" value="RNASE_H_1"/>
    <property type="match status" value="1"/>
</dbReference>
<dbReference type="SUPFAM" id="SSF53098">
    <property type="entry name" value="Ribonuclease H-like"/>
    <property type="match status" value="1"/>
</dbReference>
<reference evidence="2" key="2">
    <citation type="submission" date="2016-06" db="EMBL/GenBank/DDBJ databases">
        <title>The genome of a short-lived fish provides insights into sex chromosome evolution and the genetic control of aging.</title>
        <authorList>
            <person name="Reichwald K."/>
            <person name="Felder M."/>
            <person name="Petzold A."/>
            <person name="Koch P."/>
            <person name="Groth M."/>
            <person name="Platzer M."/>
        </authorList>
    </citation>
    <scope>NUCLEOTIDE SEQUENCE</scope>
    <source>
        <tissue evidence="2">Brain</tissue>
    </source>
</reference>
<dbReference type="EMBL" id="HADY01018288">
    <property type="protein sequence ID" value="SBP56773.1"/>
    <property type="molecule type" value="Transcribed_RNA"/>
</dbReference>
<organism evidence="2">
    <name type="scientific">Nothobranchius furzeri</name>
    <name type="common">Turquoise killifish</name>
    <dbReference type="NCBI Taxonomy" id="105023"/>
    <lineage>
        <taxon>Eukaryota</taxon>
        <taxon>Metazoa</taxon>
        <taxon>Chordata</taxon>
        <taxon>Craniata</taxon>
        <taxon>Vertebrata</taxon>
        <taxon>Euteleostomi</taxon>
        <taxon>Actinopterygii</taxon>
        <taxon>Neopterygii</taxon>
        <taxon>Teleostei</taxon>
        <taxon>Neoteleostei</taxon>
        <taxon>Acanthomorphata</taxon>
        <taxon>Ovalentaria</taxon>
        <taxon>Atherinomorphae</taxon>
        <taxon>Cyprinodontiformes</taxon>
        <taxon>Nothobranchiidae</taxon>
        <taxon>Nothobranchius</taxon>
    </lineage>
</organism>
<proteinExistence type="predicted"/>
<dbReference type="GO" id="GO:0004523">
    <property type="term" value="F:RNA-DNA hybrid ribonuclease activity"/>
    <property type="evidence" value="ECO:0007669"/>
    <property type="project" value="InterPro"/>
</dbReference>
<name>A0A1A8AQ11_NOTFU</name>
<accession>A0A1A8AQ11</accession>
<dbReference type="CDD" id="cd09276">
    <property type="entry name" value="Rnase_HI_RT_non_LTR"/>
    <property type="match status" value="1"/>
</dbReference>
<reference evidence="2" key="1">
    <citation type="submission" date="2016-05" db="EMBL/GenBank/DDBJ databases">
        <authorList>
            <person name="Lavstsen T."/>
            <person name="Jespersen J.S."/>
        </authorList>
    </citation>
    <scope>NUCLEOTIDE SEQUENCE</scope>
    <source>
        <tissue evidence="2">Brain</tissue>
    </source>
</reference>
<dbReference type="Pfam" id="PF00075">
    <property type="entry name" value="RNase_H"/>
    <property type="match status" value="1"/>
</dbReference>